<dbReference type="InterPro" id="IPR011055">
    <property type="entry name" value="Dup_hybrid_motif"/>
</dbReference>
<evidence type="ECO:0000313" key="2">
    <source>
        <dbReference type="EMBL" id="HIQ90198.1"/>
    </source>
</evidence>
<sequence>MKKAKLKKPGKFSRFCSKFLVCIVLMLGLLIVLKGNPTLKKNVYDKIFSENINFSKITDLYEKYLGSIFPLDIKDSDTQTVSSKKIDYTKAEAYKDGVSLTVSKNYAAGILKSGIVTFAGEKEGYGNTVVILQADDTEVWYGNLSNIEVSMYDYLKAGDIVGETLDDKLYMVFMKDGKVLDYKDYI</sequence>
<dbReference type="Pfam" id="PF01551">
    <property type="entry name" value="Peptidase_M23"/>
    <property type="match status" value="1"/>
</dbReference>
<protein>
    <submittedName>
        <fullName evidence="2">M23 family metallopeptidase</fullName>
    </submittedName>
</protein>
<dbReference type="Gene3D" id="2.70.70.10">
    <property type="entry name" value="Glucose Permease (Domain IIA)"/>
    <property type="match status" value="1"/>
</dbReference>
<gene>
    <name evidence="2" type="ORF">IAB27_01025</name>
</gene>
<dbReference type="Proteomes" id="UP000886786">
    <property type="component" value="Unassembled WGS sequence"/>
</dbReference>
<accession>A0A9D1CXP8</accession>
<comment type="caution">
    <text evidence="2">The sequence shown here is derived from an EMBL/GenBank/DDBJ whole genome shotgun (WGS) entry which is preliminary data.</text>
</comment>
<dbReference type="CDD" id="cd12797">
    <property type="entry name" value="M23_peptidase"/>
    <property type="match status" value="1"/>
</dbReference>
<dbReference type="AlphaFoldDB" id="A0A9D1CXP8"/>
<organism evidence="2 3">
    <name type="scientific">Candidatus Coprosoma intestinipullorum</name>
    <dbReference type="NCBI Taxonomy" id="2840752"/>
    <lineage>
        <taxon>Bacteria</taxon>
        <taxon>Bacillati</taxon>
        <taxon>Bacillota</taxon>
        <taxon>Bacillota incertae sedis</taxon>
        <taxon>Candidatus Coprosoma</taxon>
    </lineage>
</organism>
<evidence type="ECO:0000259" key="1">
    <source>
        <dbReference type="Pfam" id="PF01551"/>
    </source>
</evidence>
<dbReference type="InterPro" id="IPR016047">
    <property type="entry name" value="M23ase_b-sheet_dom"/>
</dbReference>
<evidence type="ECO:0000313" key="3">
    <source>
        <dbReference type="Proteomes" id="UP000886786"/>
    </source>
</evidence>
<name>A0A9D1CXP8_9FIRM</name>
<feature type="domain" description="M23ase beta-sheet core" evidence="1">
    <location>
        <begin position="96"/>
        <end position="167"/>
    </location>
</feature>
<proteinExistence type="predicted"/>
<reference evidence="2" key="2">
    <citation type="journal article" date="2021" name="PeerJ">
        <title>Extensive microbial diversity within the chicken gut microbiome revealed by metagenomics and culture.</title>
        <authorList>
            <person name="Gilroy R."/>
            <person name="Ravi A."/>
            <person name="Getino M."/>
            <person name="Pursley I."/>
            <person name="Horton D.L."/>
            <person name="Alikhan N.F."/>
            <person name="Baker D."/>
            <person name="Gharbi K."/>
            <person name="Hall N."/>
            <person name="Watson M."/>
            <person name="Adriaenssens E.M."/>
            <person name="Foster-Nyarko E."/>
            <person name="Jarju S."/>
            <person name="Secka A."/>
            <person name="Antonio M."/>
            <person name="Oren A."/>
            <person name="Chaudhuri R.R."/>
            <person name="La Ragione R."/>
            <person name="Hildebrand F."/>
            <person name="Pallen M.J."/>
        </authorList>
    </citation>
    <scope>NUCLEOTIDE SEQUENCE</scope>
    <source>
        <strain evidence="2">CHK147-3167</strain>
    </source>
</reference>
<dbReference type="EMBL" id="DVFV01000024">
    <property type="protein sequence ID" value="HIQ90198.1"/>
    <property type="molecule type" value="Genomic_DNA"/>
</dbReference>
<reference evidence="2" key="1">
    <citation type="submission" date="2020-10" db="EMBL/GenBank/DDBJ databases">
        <authorList>
            <person name="Gilroy R."/>
        </authorList>
    </citation>
    <scope>NUCLEOTIDE SEQUENCE</scope>
    <source>
        <strain evidence="2">CHK147-3167</strain>
    </source>
</reference>
<dbReference type="SUPFAM" id="SSF51261">
    <property type="entry name" value="Duplicated hybrid motif"/>
    <property type="match status" value="1"/>
</dbReference>